<dbReference type="AlphaFoldDB" id="A0A1H8S713"/>
<reference evidence="9 10" key="1">
    <citation type="submission" date="2016-10" db="EMBL/GenBank/DDBJ databases">
        <authorList>
            <person name="de Groot N.N."/>
        </authorList>
    </citation>
    <scope>NUCLEOTIDE SEQUENCE [LARGE SCALE GENOMIC DNA]</scope>
    <source>
        <strain evidence="9 10">CGMCC 1.10434</strain>
    </source>
</reference>
<keyword evidence="5 7" id="KW-1133">Transmembrane helix</keyword>
<accession>A0A1H8S713</accession>
<dbReference type="GO" id="GO:0005886">
    <property type="term" value="C:plasma membrane"/>
    <property type="evidence" value="ECO:0007669"/>
    <property type="project" value="UniProtKB-SubCell"/>
</dbReference>
<organism evidence="9 10">
    <name type="scientific">Amphibacillus marinus</name>
    <dbReference type="NCBI Taxonomy" id="872970"/>
    <lineage>
        <taxon>Bacteria</taxon>
        <taxon>Bacillati</taxon>
        <taxon>Bacillota</taxon>
        <taxon>Bacilli</taxon>
        <taxon>Bacillales</taxon>
        <taxon>Bacillaceae</taxon>
        <taxon>Amphibacillus</taxon>
    </lineage>
</organism>
<dbReference type="Pfam" id="PF00528">
    <property type="entry name" value="BPD_transp_1"/>
    <property type="match status" value="1"/>
</dbReference>
<dbReference type="Proteomes" id="UP000199300">
    <property type="component" value="Unassembled WGS sequence"/>
</dbReference>
<dbReference type="InterPro" id="IPR025966">
    <property type="entry name" value="OppC_N"/>
</dbReference>
<evidence type="ECO:0000256" key="7">
    <source>
        <dbReference type="RuleBase" id="RU363032"/>
    </source>
</evidence>
<name>A0A1H8S713_9BACI</name>
<gene>
    <name evidence="9" type="ORF">SAMN04488134_11233</name>
</gene>
<evidence type="ECO:0000256" key="6">
    <source>
        <dbReference type="ARBA" id="ARBA00023136"/>
    </source>
</evidence>
<sequence length="298" mass="31950">MVEVANELEQTRELQYAKARKEQAFTRKLLRNRFAALGLGIIFLLIVTAIFAPLIATHPPNQMDVTKSLLGPGSEGHLLGTDSYGRDTFSRIVYGSRISLIVGISAVLFGAFFGSMLGLISGYVGGRTDAIIMRIIDGMMAFPFILLAIVLMSVLGQGLVNVVIAIGVSNIPGFARVIRGQVLTIKESEYIEVTRSLGARHGRILFYHIVPNSMAPLIVYATMSVAGAIISEASLSFLGLGVQPPTASWGSMLQEGKDFLVLSPELATISGLAILITVLGINLFGDGLRDALDPKMKV</sequence>
<dbReference type="SUPFAM" id="SSF161098">
    <property type="entry name" value="MetI-like"/>
    <property type="match status" value="1"/>
</dbReference>
<dbReference type="CDD" id="cd06261">
    <property type="entry name" value="TM_PBP2"/>
    <property type="match status" value="1"/>
</dbReference>
<feature type="transmembrane region" description="Helical" evidence="7">
    <location>
        <begin position="266"/>
        <end position="285"/>
    </location>
</feature>
<protein>
    <submittedName>
        <fullName evidence="9">Peptide/nickel transport system permease protein</fullName>
    </submittedName>
</protein>
<dbReference type="Pfam" id="PF12911">
    <property type="entry name" value="OppC_N"/>
    <property type="match status" value="1"/>
</dbReference>
<evidence type="ECO:0000256" key="4">
    <source>
        <dbReference type="ARBA" id="ARBA00022692"/>
    </source>
</evidence>
<evidence type="ECO:0000259" key="8">
    <source>
        <dbReference type="PROSITE" id="PS50928"/>
    </source>
</evidence>
<keyword evidence="6 7" id="KW-0472">Membrane</keyword>
<evidence type="ECO:0000256" key="2">
    <source>
        <dbReference type="ARBA" id="ARBA00022448"/>
    </source>
</evidence>
<keyword evidence="10" id="KW-1185">Reference proteome</keyword>
<dbReference type="EMBL" id="FODJ01000012">
    <property type="protein sequence ID" value="SEO74799.1"/>
    <property type="molecule type" value="Genomic_DNA"/>
</dbReference>
<comment type="similarity">
    <text evidence="7">Belongs to the binding-protein-dependent transport system permease family.</text>
</comment>
<evidence type="ECO:0000256" key="1">
    <source>
        <dbReference type="ARBA" id="ARBA00004651"/>
    </source>
</evidence>
<keyword evidence="3" id="KW-1003">Cell membrane</keyword>
<evidence type="ECO:0000313" key="10">
    <source>
        <dbReference type="Proteomes" id="UP000199300"/>
    </source>
</evidence>
<feature type="transmembrane region" description="Helical" evidence="7">
    <location>
        <begin position="98"/>
        <end position="119"/>
    </location>
</feature>
<dbReference type="RefSeq" id="WP_091499666.1">
    <property type="nucleotide sequence ID" value="NZ_FODJ01000012.1"/>
</dbReference>
<dbReference type="InterPro" id="IPR035906">
    <property type="entry name" value="MetI-like_sf"/>
</dbReference>
<dbReference type="PANTHER" id="PTHR43386:SF1">
    <property type="entry name" value="D,D-DIPEPTIDE TRANSPORT SYSTEM PERMEASE PROTEIN DDPC-RELATED"/>
    <property type="match status" value="1"/>
</dbReference>
<proteinExistence type="inferred from homology"/>
<feature type="transmembrane region" description="Helical" evidence="7">
    <location>
        <begin position="205"/>
        <end position="230"/>
    </location>
</feature>
<comment type="subcellular location">
    <subcellularLocation>
        <location evidence="1 7">Cell membrane</location>
        <topology evidence="1 7">Multi-pass membrane protein</topology>
    </subcellularLocation>
</comment>
<dbReference type="PROSITE" id="PS50928">
    <property type="entry name" value="ABC_TM1"/>
    <property type="match status" value="1"/>
</dbReference>
<keyword evidence="2 7" id="KW-0813">Transport</keyword>
<dbReference type="STRING" id="872970.SAMN04488134_11233"/>
<dbReference type="InterPro" id="IPR000515">
    <property type="entry name" value="MetI-like"/>
</dbReference>
<dbReference type="OrthoDB" id="9797472at2"/>
<feature type="transmembrane region" description="Helical" evidence="7">
    <location>
        <begin position="34"/>
        <end position="56"/>
    </location>
</feature>
<dbReference type="Gene3D" id="1.10.3720.10">
    <property type="entry name" value="MetI-like"/>
    <property type="match status" value="1"/>
</dbReference>
<evidence type="ECO:0000256" key="3">
    <source>
        <dbReference type="ARBA" id="ARBA00022475"/>
    </source>
</evidence>
<evidence type="ECO:0000313" key="9">
    <source>
        <dbReference type="EMBL" id="SEO74799.1"/>
    </source>
</evidence>
<keyword evidence="4 7" id="KW-0812">Transmembrane</keyword>
<dbReference type="PANTHER" id="PTHR43386">
    <property type="entry name" value="OLIGOPEPTIDE TRANSPORT SYSTEM PERMEASE PROTEIN APPC"/>
    <property type="match status" value="1"/>
</dbReference>
<evidence type="ECO:0000256" key="5">
    <source>
        <dbReference type="ARBA" id="ARBA00022989"/>
    </source>
</evidence>
<feature type="domain" description="ABC transmembrane type-1" evidence="8">
    <location>
        <begin position="96"/>
        <end position="285"/>
    </location>
</feature>
<dbReference type="InterPro" id="IPR050366">
    <property type="entry name" value="BP-dependent_transpt_permease"/>
</dbReference>
<dbReference type="GO" id="GO:0055085">
    <property type="term" value="P:transmembrane transport"/>
    <property type="evidence" value="ECO:0007669"/>
    <property type="project" value="InterPro"/>
</dbReference>